<accession>A0A0D0ABC7</accession>
<organism evidence="1 2">
    <name type="scientific">Suillus luteus UH-Slu-Lm8-n1</name>
    <dbReference type="NCBI Taxonomy" id="930992"/>
    <lineage>
        <taxon>Eukaryota</taxon>
        <taxon>Fungi</taxon>
        <taxon>Dikarya</taxon>
        <taxon>Basidiomycota</taxon>
        <taxon>Agaricomycotina</taxon>
        <taxon>Agaricomycetes</taxon>
        <taxon>Agaricomycetidae</taxon>
        <taxon>Boletales</taxon>
        <taxon>Suillineae</taxon>
        <taxon>Suillaceae</taxon>
        <taxon>Suillus</taxon>
    </lineage>
</organism>
<reference evidence="1 2" key="1">
    <citation type="submission" date="2014-04" db="EMBL/GenBank/DDBJ databases">
        <authorList>
            <consortium name="DOE Joint Genome Institute"/>
            <person name="Kuo A."/>
            <person name="Ruytinx J."/>
            <person name="Rineau F."/>
            <person name="Colpaert J."/>
            <person name="Kohler A."/>
            <person name="Nagy L.G."/>
            <person name="Floudas D."/>
            <person name="Copeland A."/>
            <person name="Barry K.W."/>
            <person name="Cichocki N."/>
            <person name="Veneault-Fourrey C."/>
            <person name="LaButti K."/>
            <person name="Lindquist E.A."/>
            <person name="Lipzen A."/>
            <person name="Lundell T."/>
            <person name="Morin E."/>
            <person name="Murat C."/>
            <person name="Sun H."/>
            <person name="Tunlid A."/>
            <person name="Henrissat B."/>
            <person name="Grigoriev I.V."/>
            <person name="Hibbett D.S."/>
            <person name="Martin F."/>
            <person name="Nordberg H.P."/>
            <person name="Cantor M.N."/>
            <person name="Hua S.X."/>
        </authorList>
    </citation>
    <scope>NUCLEOTIDE SEQUENCE [LARGE SCALE GENOMIC DNA]</scope>
    <source>
        <strain evidence="1 2">UH-Slu-Lm8-n1</strain>
    </source>
</reference>
<dbReference type="HOGENOM" id="CLU_2887318_0_0_1"/>
<dbReference type="Proteomes" id="UP000054485">
    <property type="component" value="Unassembled WGS sequence"/>
</dbReference>
<dbReference type="EMBL" id="KN836926">
    <property type="protein sequence ID" value="KIK31507.1"/>
    <property type="molecule type" value="Genomic_DNA"/>
</dbReference>
<dbReference type="AlphaFoldDB" id="A0A0D0ABC7"/>
<dbReference type="InParanoid" id="A0A0D0ABC7"/>
<keyword evidence="2" id="KW-1185">Reference proteome</keyword>
<name>A0A0D0ABC7_9AGAM</name>
<reference evidence="2" key="2">
    <citation type="submission" date="2015-01" db="EMBL/GenBank/DDBJ databases">
        <title>Evolutionary Origins and Diversification of the Mycorrhizal Mutualists.</title>
        <authorList>
            <consortium name="DOE Joint Genome Institute"/>
            <consortium name="Mycorrhizal Genomics Consortium"/>
            <person name="Kohler A."/>
            <person name="Kuo A."/>
            <person name="Nagy L.G."/>
            <person name="Floudas D."/>
            <person name="Copeland A."/>
            <person name="Barry K.W."/>
            <person name="Cichocki N."/>
            <person name="Veneault-Fourrey C."/>
            <person name="LaButti K."/>
            <person name="Lindquist E.A."/>
            <person name="Lipzen A."/>
            <person name="Lundell T."/>
            <person name="Morin E."/>
            <person name="Murat C."/>
            <person name="Riley R."/>
            <person name="Ohm R."/>
            <person name="Sun H."/>
            <person name="Tunlid A."/>
            <person name="Henrissat B."/>
            <person name="Grigoriev I.V."/>
            <person name="Hibbett D.S."/>
            <person name="Martin F."/>
        </authorList>
    </citation>
    <scope>NUCLEOTIDE SEQUENCE [LARGE SCALE GENOMIC DNA]</scope>
    <source>
        <strain evidence="2">UH-Slu-Lm8-n1</strain>
    </source>
</reference>
<proteinExistence type="predicted"/>
<sequence>MGAFAFFGPGKFGNLHTSLSNPVAGRGSIRQRMASRPRNARIPRFPILLRKVLHKLGSQPRVG</sequence>
<evidence type="ECO:0000313" key="2">
    <source>
        <dbReference type="Proteomes" id="UP000054485"/>
    </source>
</evidence>
<evidence type="ECO:0000313" key="1">
    <source>
        <dbReference type="EMBL" id="KIK31507.1"/>
    </source>
</evidence>
<gene>
    <name evidence="1" type="ORF">CY34DRAFT_277463</name>
</gene>
<protein>
    <submittedName>
        <fullName evidence="1">Uncharacterized protein</fullName>
    </submittedName>
</protein>